<comment type="caution">
    <text evidence="1">The sequence shown here is derived from an EMBL/GenBank/DDBJ whole genome shotgun (WGS) entry which is preliminary data.</text>
</comment>
<name>A0A095SFK0_9GAMM</name>
<keyword evidence="2" id="KW-1185">Reference proteome</keyword>
<dbReference type="STRING" id="1177154.Y5S_03402"/>
<dbReference type="eggNOG" id="ENOG503429K">
    <property type="taxonomic scope" value="Bacteria"/>
</dbReference>
<dbReference type="SUPFAM" id="SSF56712">
    <property type="entry name" value="Prokaryotic type I DNA topoisomerase"/>
    <property type="match status" value="1"/>
</dbReference>
<sequence>MRLLIAEKPSIVSTLKEYELLSQDIEVVYTFGIGLWRYKLPKLSFPSIPFTSPPSSLRPQRFKPRKLLLDGSGKPIISLSDTPTKEEHQAALDHLVNYLADKMPSYTEVICAVDCDRTGYGSANQLLERVGGAGETPIHCLYLVSTDRKTVEKAWAKRADNKWEPDSLAQQLADQQNAKQTFDYWWNANSSVVLSELCKWTGLKAEPLISKYELMLIALMDSEDRPLNVDEVMRLMDKWRGTGKYKQDGYIGIGSAMSRMAIFESACRRGALSVKSDGDKKQYALSRAGKEFVENLHKKTFDPDLPFRLDNWCRGSDYAAMAKYTRTVFGRQLRHQRQKWSDGTKLTLVQLLNGNWGEFSRFIAKEAGVEPTKEKVREAFEMLPADVQDVAFKHGLSDTVFCNRAEEILRGRLTK</sequence>
<dbReference type="InterPro" id="IPR023405">
    <property type="entry name" value="Topo_IA_core_domain"/>
</dbReference>
<dbReference type="Proteomes" id="UP000029444">
    <property type="component" value="Unassembled WGS sequence"/>
</dbReference>
<gene>
    <name evidence="1" type="ORF">Y5S_03402</name>
</gene>
<reference evidence="1 2" key="1">
    <citation type="submission" date="2012-09" db="EMBL/GenBank/DDBJ databases">
        <title>Genome Sequence of alkane-degrading Bacterium Alcanivorax sp. 19-m-6.</title>
        <authorList>
            <person name="Lai Q."/>
            <person name="Shao Z."/>
        </authorList>
    </citation>
    <scope>NUCLEOTIDE SEQUENCE [LARGE SCALE GENOMIC DNA]</scope>
    <source>
        <strain evidence="1 2">19-m-6</strain>
    </source>
</reference>
<dbReference type="Gene3D" id="3.40.50.140">
    <property type="match status" value="1"/>
</dbReference>
<protein>
    <recommendedName>
        <fullName evidence="3">DNA topoisomerase</fullName>
    </recommendedName>
</protein>
<organism evidence="1 2">
    <name type="scientific">Alcanivorax nanhaiticus</name>
    <dbReference type="NCBI Taxonomy" id="1177154"/>
    <lineage>
        <taxon>Bacteria</taxon>
        <taxon>Pseudomonadati</taxon>
        <taxon>Pseudomonadota</taxon>
        <taxon>Gammaproteobacteria</taxon>
        <taxon>Oceanospirillales</taxon>
        <taxon>Alcanivoracaceae</taxon>
        <taxon>Alcanivorax</taxon>
    </lineage>
</organism>
<evidence type="ECO:0000313" key="2">
    <source>
        <dbReference type="Proteomes" id="UP000029444"/>
    </source>
</evidence>
<dbReference type="RefSeq" id="WP_035234757.1">
    <property type="nucleotide sequence ID" value="NZ_ARXV01000018.1"/>
</dbReference>
<evidence type="ECO:0008006" key="3">
    <source>
        <dbReference type="Google" id="ProtNLM"/>
    </source>
</evidence>
<dbReference type="EMBL" id="ARXV01000018">
    <property type="protein sequence ID" value="KGD63416.1"/>
    <property type="molecule type" value="Genomic_DNA"/>
</dbReference>
<dbReference type="AlphaFoldDB" id="A0A095SFK0"/>
<evidence type="ECO:0000313" key="1">
    <source>
        <dbReference type="EMBL" id="KGD63416.1"/>
    </source>
</evidence>
<accession>A0A095SFK0</accession>
<dbReference type="PATRIC" id="fig|1177154.3.peg.3412"/>
<proteinExistence type="predicted"/>